<evidence type="ECO:0000313" key="2">
    <source>
        <dbReference type="EMBL" id="EOW81316.1"/>
    </source>
</evidence>
<dbReference type="AlphaFoldDB" id="R2XEZ7"/>
<dbReference type="HOGENOM" id="CLU_3117636_0_0_9"/>
<dbReference type="Proteomes" id="UP000013750">
    <property type="component" value="Unassembled WGS sequence"/>
</dbReference>
<proteinExistence type="predicted"/>
<organism evidence="1 3">
    <name type="scientific">Enterococcus gilvus ATCC BAA-350</name>
    <dbReference type="NCBI Taxonomy" id="1158614"/>
    <lineage>
        <taxon>Bacteria</taxon>
        <taxon>Bacillati</taxon>
        <taxon>Bacillota</taxon>
        <taxon>Bacilli</taxon>
        <taxon>Lactobacillales</taxon>
        <taxon>Enterococcaceae</taxon>
        <taxon>Enterococcus</taxon>
    </lineage>
</organism>
<accession>R2XEZ7</accession>
<reference evidence="1 3" key="1">
    <citation type="submission" date="2013-02" db="EMBL/GenBank/DDBJ databases">
        <title>The Genome Sequence of Enterococcus gilvus ATCC BAA-350.</title>
        <authorList>
            <consortium name="The Broad Institute Genome Sequencing Platform"/>
            <consortium name="The Broad Institute Genome Sequencing Center for Infectious Disease"/>
            <person name="Earl A.M."/>
            <person name="Gilmore M.S."/>
            <person name="Lebreton F."/>
            <person name="Walker B."/>
            <person name="Young S.K."/>
            <person name="Zeng Q."/>
            <person name="Gargeya S."/>
            <person name="Fitzgerald M."/>
            <person name="Haas B."/>
            <person name="Abouelleil A."/>
            <person name="Alvarado L."/>
            <person name="Arachchi H.M."/>
            <person name="Berlin A.M."/>
            <person name="Chapman S.B."/>
            <person name="Dewar J."/>
            <person name="Goldberg J."/>
            <person name="Griggs A."/>
            <person name="Gujja S."/>
            <person name="Hansen M."/>
            <person name="Howarth C."/>
            <person name="Imamovic A."/>
            <person name="Larimer J."/>
            <person name="McCowan C."/>
            <person name="Murphy C."/>
            <person name="Neiman D."/>
            <person name="Pearson M."/>
            <person name="Priest M."/>
            <person name="Roberts A."/>
            <person name="Saif S."/>
            <person name="Shea T."/>
            <person name="Sisk P."/>
            <person name="Sykes S."/>
            <person name="Wortman J."/>
            <person name="Nusbaum C."/>
            <person name="Birren B."/>
        </authorList>
    </citation>
    <scope>NUCLEOTIDE SEQUENCE [LARGE SCALE GENOMIC DNA]</scope>
    <source>
        <strain evidence="1 3">ATCC BAA-350</strain>
    </source>
</reference>
<dbReference type="Proteomes" id="UP000014160">
    <property type="component" value="Unassembled WGS sequence"/>
</dbReference>
<gene>
    <name evidence="2" type="ORF">I592_00601</name>
    <name evidence="1" type="ORF">UKC_03361</name>
</gene>
<dbReference type="EMBL" id="ASWH01000001">
    <property type="protein sequence ID" value="EOW81316.1"/>
    <property type="molecule type" value="Genomic_DNA"/>
</dbReference>
<protein>
    <submittedName>
        <fullName evidence="1">Uncharacterized protein</fullName>
    </submittedName>
</protein>
<name>R2XEZ7_9ENTE</name>
<evidence type="ECO:0000313" key="3">
    <source>
        <dbReference type="Proteomes" id="UP000013750"/>
    </source>
</evidence>
<evidence type="ECO:0000313" key="4">
    <source>
        <dbReference type="Proteomes" id="UP000014160"/>
    </source>
</evidence>
<dbReference type="EMBL" id="AJDQ01000012">
    <property type="protein sequence ID" value="EOI53409.1"/>
    <property type="molecule type" value="Genomic_DNA"/>
</dbReference>
<evidence type="ECO:0000313" key="1">
    <source>
        <dbReference type="EMBL" id="EOI53409.1"/>
    </source>
</evidence>
<reference evidence="2 4" key="2">
    <citation type="submission" date="2013-03" db="EMBL/GenBank/DDBJ databases">
        <title>The Genome Sequence of Enterococcus gilvus ATCC BAA-350 (PacBio/Illumina hybrid assembly).</title>
        <authorList>
            <consortium name="The Broad Institute Genomics Platform"/>
            <consortium name="The Broad Institute Genome Sequencing Center for Infectious Disease"/>
            <person name="Earl A."/>
            <person name="Russ C."/>
            <person name="Gilmore M."/>
            <person name="Surin D."/>
            <person name="Walker B."/>
            <person name="Young S."/>
            <person name="Zeng Q."/>
            <person name="Gargeya S."/>
            <person name="Fitzgerald M."/>
            <person name="Haas B."/>
            <person name="Abouelleil A."/>
            <person name="Allen A.W."/>
            <person name="Alvarado L."/>
            <person name="Arachchi H.M."/>
            <person name="Berlin A.M."/>
            <person name="Chapman S.B."/>
            <person name="Gainer-Dewar J."/>
            <person name="Goldberg J."/>
            <person name="Griggs A."/>
            <person name="Gujja S."/>
            <person name="Hansen M."/>
            <person name="Howarth C."/>
            <person name="Imamovic A."/>
            <person name="Ireland A."/>
            <person name="Larimer J."/>
            <person name="McCowan C."/>
            <person name="Murphy C."/>
            <person name="Pearson M."/>
            <person name="Poon T.W."/>
            <person name="Priest M."/>
            <person name="Roberts A."/>
            <person name="Saif S."/>
            <person name="Shea T."/>
            <person name="Sisk P."/>
            <person name="Sykes S."/>
            <person name="Wortman J."/>
            <person name="Nusbaum C."/>
            <person name="Birren B."/>
        </authorList>
    </citation>
    <scope>NUCLEOTIDE SEQUENCE [LARGE SCALE GENOMIC DNA]</scope>
    <source>
        <strain evidence="2 4">ATCC BAA-350</strain>
    </source>
</reference>
<dbReference type="RefSeq" id="WP_010781705.1">
    <property type="nucleotide sequence ID" value="NZ_ASWH01000001.1"/>
</dbReference>
<keyword evidence="4" id="KW-1185">Reference proteome</keyword>
<sequence>MNLYFDQKVFREHKKAIEIKQSKVDHRRFIERSNRKQLCRKKNRRVQSIR</sequence>
<comment type="caution">
    <text evidence="1">The sequence shown here is derived from an EMBL/GenBank/DDBJ whole genome shotgun (WGS) entry which is preliminary data.</text>
</comment>